<keyword evidence="2" id="KW-0732">Signal</keyword>
<reference evidence="3" key="2">
    <citation type="journal article" date="2015" name="Data Brief">
        <title>Shoot transcriptome of the giant reed, Arundo donax.</title>
        <authorList>
            <person name="Barrero R.A."/>
            <person name="Guerrero F.D."/>
            <person name="Moolhuijzen P."/>
            <person name="Goolsby J.A."/>
            <person name="Tidwell J."/>
            <person name="Bellgard S.E."/>
            <person name="Bellgard M.I."/>
        </authorList>
    </citation>
    <scope>NUCLEOTIDE SEQUENCE</scope>
    <source>
        <tissue evidence="3">Shoot tissue taken approximately 20 cm above the soil surface</tissue>
    </source>
</reference>
<name>A0A0A9B6G8_ARUDO</name>
<feature type="signal peptide" evidence="2">
    <location>
        <begin position="1"/>
        <end position="22"/>
    </location>
</feature>
<feature type="chain" id="PRO_5002042794" evidence="2">
    <location>
        <begin position="23"/>
        <end position="203"/>
    </location>
</feature>
<feature type="region of interest" description="Disordered" evidence="1">
    <location>
        <begin position="153"/>
        <end position="181"/>
    </location>
</feature>
<reference evidence="3" key="1">
    <citation type="submission" date="2014-09" db="EMBL/GenBank/DDBJ databases">
        <authorList>
            <person name="Magalhaes I.L.F."/>
            <person name="Oliveira U."/>
            <person name="Santos F.R."/>
            <person name="Vidigal T.H.D.A."/>
            <person name="Brescovit A.D."/>
            <person name="Santos A.J."/>
        </authorList>
    </citation>
    <scope>NUCLEOTIDE SEQUENCE</scope>
    <source>
        <tissue evidence="3">Shoot tissue taken approximately 20 cm above the soil surface</tissue>
    </source>
</reference>
<protein>
    <submittedName>
        <fullName evidence="3">Uncharacterized protein</fullName>
    </submittedName>
</protein>
<sequence>MAPRLPLVGALLLLLLLAVVLAQLGALSCEGDSLRLRGFRRLPRALDCAAGQDLSGVVVAAKCAGDDGTGLPAAESDVRGDFEMAMPASASPCAARVLGATEQLCAPQGLTVARVVPERRHGSSYALGSRLAFFTRCGASGFSAGVVTTTAAGDQGHAPRVPASRPKPSAGSTPRAGGKSPPIGMGGLPLIYFFPFLPIIGIP</sequence>
<dbReference type="EMBL" id="GBRH01241125">
    <property type="protein sequence ID" value="JAD56770.1"/>
    <property type="molecule type" value="Transcribed_RNA"/>
</dbReference>
<evidence type="ECO:0000256" key="2">
    <source>
        <dbReference type="SAM" id="SignalP"/>
    </source>
</evidence>
<organism evidence="3">
    <name type="scientific">Arundo donax</name>
    <name type="common">Giant reed</name>
    <name type="synonym">Donax arundinaceus</name>
    <dbReference type="NCBI Taxonomy" id="35708"/>
    <lineage>
        <taxon>Eukaryota</taxon>
        <taxon>Viridiplantae</taxon>
        <taxon>Streptophyta</taxon>
        <taxon>Embryophyta</taxon>
        <taxon>Tracheophyta</taxon>
        <taxon>Spermatophyta</taxon>
        <taxon>Magnoliopsida</taxon>
        <taxon>Liliopsida</taxon>
        <taxon>Poales</taxon>
        <taxon>Poaceae</taxon>
        <taxon>PACMAD clade</taxon>
        <taxon>Arundinoideae</taxon>
        <taxon>Arundineae</taxon>
        <taxon>Arundo</taxon>
    </lineage>
</organism>
<evidence type="ECO:0000313" key="3">
    <source>
        <dbReference type="EMBL" id="JAD56770.1"/>
    </source>
</evidence>
<proteinExistence type="predicted"/>
<evidence type="ECO:0000256" key="1">
    <source>
        <dbReference type="SAM" id="MobiDB-lite"/>
    </source>
</evidence>
<dbReference type="AlphaFoldDB" id="A0A0A9B6G8"/>
<dbReference type="PROSITE" id="PS51257">
    <property type="entry name" value="PROKAR_LIPOPROTEIN"/>
    <property type="match status" value="1"/>
</dbReference>
<accession>A0A0A9B6G8</accession>